<dbReference type="Proteomes" id="UP000499080">
    <property type="component" value="Unassembled WGS sequence"/>
</dbReference>
<comment type="caution">
    <text evidence="1">The sequence shown here is derived from an EMBL/GenBank/DDBJ whole genome shotgun (WGS) entry which is preliminary data.</text>
</comment>
<gene>
    <name evidence="1" type="ORF">AVEN_274794_1</name>
</gene>
<dbReference type="EMBL" id="BGPR01008332">
    <property type="protein sequence ID" value="GBN33106.1"/>
    <property type="molecule type" value="Genomic_DNA"/>
</dbReference>
<name>A0A4Y2N5K2_ARAVE</name>
<evidence type="ECO:0000313" key="2">
    <source>
        <dbReference type="Proteomes" id="UP000499080"/>
    </source>
</evidence>
<dbReference type="AlphaFoldDB" id="A0A4Y2N5K2"/>
<keyword evidence="2" id="KW-1185">Reference proteome</keyword>
<sequence length="78" mass="8697">MAVTVPEGLISNPGEVLVVLKSATRREVFVSSFKPCSHSVWLGHASSHSRFVLLDRGRGIRTEVPFLRRLALQISLQR</sequence>
<reference evidence="1 2" key="1">
    <citation type="journal article" date="2019" name="Sci. Rep.">
        <title>Orb-weaving spider Araneus ventricosus genome elucidates the spidroin gene catalogue.</title>
        <authorList>
            <person name="Kono N."/>
            <person name="Nakamura H."/>
            <person name="Ohtoshi R."/>
            <person name="Moran D.A.P."/>
            <person name="Shinohara A."/>
            <person name="Yoshida Y."/>
            <person name="Fujiwara M."/>
            <person name="Mori M."/>
            <person name="Tomita M."/>
            <person name="Arakawa K."/>
        </authorList>
    </citation>
    <scope>NUCLEOTIDE SEQUENCE [LARGE SCALE GENOMIC DNA]</scope>
</reference>
<proteinExistence type="predicted"/>
<protein>
    <submittedName>
        <fullName evidence="1">Uncharacterized protein</fullName>
    </submittedName>
</protein>
<evidence type="ECO:0000313" key="1">
    <source>
        <dbReference type="EMBL" id="GBN33106.1"/>
    </source>
</evidence>
<accession>A0A4Y2N5K2</accession>
<organism evidence="1 2">
    <name type="scientific">Araneus ventricosus</name>
    <name type="common">Orbweaver spider</name>
    <name type="synonym">Epeira ventricosa</name>
    <dbReference type="NCBI Taxonomy" id="182803"/>
    <lineage>
        <taxon>Eukaryota</taxon>
        <taxon>Metazoa</taxon>
        <taxon>Ecdysozoa</taxon>
        <taxon>Arthropoda</taxon>
        <taxon>Chelicerata</taxon>
        <taxon>Arachnida</taxon>
        <taxon>Araneae</taxon>
        <taxon>Araneomorphae</taxon>
        <taxon>Entelegynae</taxon>
        <taxon>Araneoidea</taxon>
        <taxon>Araneidae</taxon>
        <taxon>Araneus</taxon>
    </lineage>
</organism>